<proteinExistence type="predicted"/>
<reference evidence="2 3" key="1">
    <citation type="submission" date="2019-02" db="EMBL/GenBank/DDBJ databases">
        <title>Deep-cultivation of Planctomycetes and their phenomic and genomic characterization uncovers novel biology.</title>
        <authorList>
            <person name="Wiegand S."/>
            <person name="Jogler M."/>
            <person name="Boedeker C."/>
            <person name="Pinto D."/>
            <person name="Vollmers J."/>
            <person name="Rivas-Marin E."/>
            <person name="Kohn T."/>
            <person name="Peeters S.H."/>
            <person name="Heuer A."/>
            <person name="Rast P."/>
            <person name="Oberbeckmann S."/>
            <person name="Bunk B."/>
            <person name="Jeske O."/>
            <person name="Meyerdierks A."/>
            <person name="Storesund J.E."/>
            <person name="Kallscheuer N."/>
            <person name="Luecker S."/>
            <person name="Lage O.M."/>
            <person name="Pohl T."/>
            <person name="Merkel B.J."/>
            <person name="Hornburger P."/>
            <person name="Mueller R.-W."/>
            <person name="Bruemmer F."/>
            <person name="Labrenz M."/>
            <person name="Spormann A.M."/>
            <person name="Op Den Camp H."/>
            <person name="Overmann J."/>
            <person name="Amann R."/>
            <person name="Jetten M.S.M."/>
            <person name="Mascher T."/>
            <person name="Medema M.H."/>
            <person name="Devos D.P."/>
            <person name="Kaster A.-K."/>
            <person name="Ovreas L."/>
            <person name="Rohde M."/>
            <person name="Galperin M.Y."/>
            <person name="Jogler C."/>
        </authorList>
    </citation>
    <scope>NUCLEOTIDE SEQUENCE [LARGE SCALE GENOMIC DNA]</scope>
    <source>
        <strain evidence="2 3">KOR42</strain>
    </source>
</reference>
<dbReference type="Proteomes" id="UP000317243">
    <property type="component" value="Unassembled WGS sequence"/>
</dbReference>
<dbReference type="AlphaFoldDB" id="A0A5C5VRT3"/>
<comment type="caution">
    <text evidence="2">The sequence shown here is derived from an EMBL/GenBank/DDBJ whole genome shotgun (WGS) entry which is preliminary data.</text>
</comment>
<feature type="region of interest" description="Disordered" evidence="1">
    <location>
        <begin position="1"/>
        <end position="20"/>
    </location>
</feature>
<dbReference type="EMBL" id="SIHI01000046">
    <property type="protein sequence ID" value="TWT41298.1"/>
    <property type="molecule type" value="Genomic_DNA"/>
</dbReference>
<organism evidence="2 3">
    <name type="scientific">Thalassoglobus neptunius</name>
    <dbReference type="NCBI Taxonomy" id="1938619"/>
    <lineage>
        <taxon>Bacteria</taxon>
        <taxon>Pseudomonadati</taxon>
        <taxon>Planctomycetota</taxon>
        <taxon>Planctomycetia</taxon>
        <taxon>Planctomycetales</taxon>
        <taxon>Planctomycetaceae</taxon>
        <taxon>Thalassoglobus</taxon>
    </lineage>
</organism>
<evidence type="ECO:0000256" key="1">
    <source>
        <dbReference type="SAM" id="MobiDB-lite"/>
    </source>
</evidence>
<sequence>MTATTITSVKQQMIETSDQNSPEPHCRCAISASVGSMIVKQVYLIATLVLTLCGCSQKAQPTWKPMLDGGHHVGIDGVSIFAFGYNHDPDRSIVFFFPLDISSSGDHSSNAESRTFDYSGTITSSPSKKTVLSYRISSTDPTKVTCNNADYRLSDGTVFYVAKDGAITQLPFAGLGPTKEYVSDLQAYVDSNRPEPTNPEGNEP</sequence>
<evidence type="ECO:0000313" key="3">
    <source>
        <dbReference type="Proteomes" id="UP000317243"/>
    </source>
</evidence>
<evidence type="ECO:0000313" key="2">
    <source>
        <dbReference type="EMBL" id="TWT41298.1"/>
    </source>
</evidence>
<name>A0A5C5VRT3_9PLAN</name>
<keyword evidence="3" id="KW-1185">Reference proteome</keyword>
<gene>
    <name evidence="2" type="ORF">KOR42_48380</name>
</gene>
<accession>A0A5C5VRT3</accession>
<protein>
    <submittedName>
        <fullName evidence="2">Uncharacterized protein</fullName>
    </submittedName>
</protein>